<dbReference type="InterPro" id="IPR036388">
    <property type="entry name" value="WH-like_DNA-bd_sf"/>
</dbReference>
<dbReference type="PANTHER" id="PTHR44688:SF16">
    <property type="entry name" value="DNA-BINDING TRANSCRIPTIONAL ACTIVATOR DEVR_DOSR"/>
    <property type="match status" value="1"/>
</dbReference>
<evidence type="ECO:0000256" key="3">
    <source>
        <dbReference type="ARBA" id="ARBA00023159"/>
    </source>
</evidence>
<dbReference type="InterPro" id="IPR000792">
    <property type="entry name" value="Tscrpt_reg_LuxR_C"/>
</dbReference>
<dbReference type="PANTHER" id="PTHR44688">
    <property type="entry name" value="DNA-BINDING TRANSCRIPTIONAL ACTIVATOR DEVR_DOSR"/>
    <property type="match status" value="1"/>
</dbReference>
<reference evidence="6" key="1">
    <citation type="submission" date="2019-06" db="EMBL/GenBank/DDBJ databases">
        <authorList>
            <person name="Deangelis K."/>
            <person name="Huntemann M."/>
            <person name="Clum A."/>
            <person name="Pillay M."/>
            <person name="Palaniappan K."/>
            <person name="Varghese N."/>
            <person name="Mikhailova N."/>
            <person name="Stamatis D."/>
            <person name="Reddy T."/>
            <person name="Daum C."/>
            <person name="Shapiro N."/>
            <person name="Ivanova N."/>
            <person name="Kyrpides N."/>
            <person name="Woyke T."/>
        </authorList>
    </citation>
    <scope>NUCLEOTIDE SEQUENCE [LARGE SCALE GENOMIC DNA]</scope>
    <source>
        <strain evidence="6">128R</strain>
    </source>
</reference>
<name>A0A542D3W4_SERFO</name>
<dbReference type="GO" id="GO:0006355">
    <property type="term" value="P:regulation of DNA-templated transcription"/>
    <property type="evidence" value="ECO:0007669"/>
    <property type="project" value="InterPro"/>
</dbReference>
<dbReference type="SUPFAM" id="SSF46894">
    <property type="entry name" value="C-terminal effector domain of the bipartite response regulators"/>
    <property type="match status" value="1"/>
</dbReference>
<keyword evidence="1" id="KW-0805">Transcription regulation</keyword>
<feature type="domain" description="HTH luxR-type" evidence="5">
    <location>
        <begin position="124"/>
        <end position="189"/>
    </location>
</feature>
<evidence type="ECO:0000256" key="2">
    <source>
        <dbReference type="ARBA" id="ARBA00023125"/>
    </source>
</evidence>
<evidence type="ECO:0000256" key="1">
    <source>
        <dbReference type="ARBA" id="ARBA00023015"/>
    </source>
</evidence>
<dbReference type="EMBL" id="VISQ01000001">
    <property type="protein sequence ID" value="TVZ72269.1"/>
    <property type="molecule type" value="Genomic_DNA"/>
</dbReference>
<dbReference type="Gene3D" id="1.10.10.10">
    <property type="entry name" value="Winged helix-like DNA-binding domain superfamily/Winged helix DNA-binding domain"/>
    <property type="match status" value="1"/>
</dbReference>
<dbReference type="AlphaFoldDB" id="A0A542D3W4"/>
<reference evidence="6" key="2">
    <citation type="submission" date="2019-08" db="EMBL/GenBank/DDBJ databases">
        <title>Investigation of anaerobic lignin degradation for improved lignocellulosic biofuels.</title>
        <authorList>
            <person name="Deangelis K.PhD."/>
        </authorList>
    </citation>
    <scope>NUCLEOTIDE SEQUENCE [LARGE SCALE GENOMIC DNA]</scope>
    <source>
        <strain evidence="6">128R</strain>
    </source>
</reference>
<evidence type="ECO:0000313" key="6">
    <source>
        <dbReference type="EMBL" id="TVZ72269.1"/>
    </source>
</evidence>
<evidence type="ECO:0000259" key="5">
    <source>
        <dbReference type="PROSITE" id="PS50043"/>
    </source>
</evidence>
<keyword evidence="4" id="KW-0804">Transcription</keyword>
<dbReference type="SMART" id="SM00421">
    <property type="entry name" value="HTH_LUXR"/>
    <property type="match status" value="1"/>
</dbReference>
<dbReference type="PROSITE" id="PS50043">
    <property type="entry name" value="HTH_LUXR_2"/>
    <property type="match status" value="1"/>
</dbReference>
<dbReference type="GO" id="GO:0003677">
    <property type="term" value="F:DNA binding"/>
    <property type="evidence" value="ECO:0007669"/>
    <property type="project" value="UniProtKB-KW"/>
</dbReference>
<gene>
    <name evidence="6" type="ORF">FHU10_4938</name>
</gene>
<sequence length="208" mass="24194">MKLLVVEECSFTRLGIAGHFTDNLFTSVTCSQNIETALPLLASFKPSHILVNMTKYCRHGENNALLQAFILAARQSTLHIYLDTPYPCNKHPIRITGNAFLFNKSILPEALKILRENRFSLMDRHEDHSLFSPQELTVMKYWMSEMPNYRIAKKLHISSHTVYVHKRHITEKINVRNRLEFYSLYNVLRYFYPPAPASNHTLLELMAV</sequence>
<accession>A0A542D3W4</accession>
<proteinExistence type="predicted"/>
<protein>
    <submittedName>
        <fullName evidence="6">DNA-binding NarL/FixJ family response regulator</fullName>
    </submittedName>
</protein>
<dbReference type="Pfam" id="PF00196">
    <property type="entry name" value="GerE"/>
    <property type="match status" value="1"/>
</dbReference>
<evidence type="ECO:0000256" key="4">
    <source>
        <dbReference type="ARBA" id="ARBA00023163"/>
    </source>
</evidence>
<keyword evidence="2 6" id="KW-0238">DNA-binding</keyword>
<dbReference type="CDD" id="cd06170">
    <property type="entry name" value="LuxR_C_like"/>
    <property type="match status" value="1"/>
</dbReference>
<dbReference type="InterPro" id="IPR016032">
    <property type="entry name" value="Sig_transdc_resp-reg_C-effctor"/>
</dbReference>
<comment type="caution">
    <text evidence="6">The sequence shown here is derived from an EMBL/GenBank/DDBJ whole genome shotgun (WGS) entry which is preliminary data.</text>
</comment>
<dbReference type="OrthoDB" id="6623657at2"/>
<organism evidence="6">
    <name type="scientific">Serratia fonticola</name>
    <dbReference type="NCBI Taxonomy" id="47917"/>
    <lineage>
        <taxon>Bacteria</taxon>
        <taxon>Pseudomonadati</taxon>
        <taxon>Pseudomonadota</taxon>
        <taxon>Gammaproteobacteria</taxon>
        <taxon>Enterobacterales</taxon>
        <taxon>Yersiniaceae</taxon>
        <taxon>Serratia</taxon>
    </lineage>
</organism>
<keyword evidence="3" id="KW-0010">Activator</keyword>